<reference evidence="8" key="1">
    <citation type="submission" date="2023-01" db="EMBL/GenBank/DDBJ databases">
        <title>Genome assembly of the deep-sea coral Lophelia pertusa.</title>
        <authorList>
            <person name="Herrera S."/>
            <person name="Cordes E."/>
        </authorList>
    </citation>
    <scope>NUCLEOTIDE SEQUENCE</scope>
    <source>
        <strain evidence="8">USNM1676648</strain>
        <tissue evidence="8">Polyp</tissue>
    </source>
</reference>
<dbReference type="EMBL" id="MU827309">
    <property type="protein sequence ID" value="KAJ7360508.1"/>
    <property type="molecule type" value="Genomic_DNA"/>
</dbReference>
<comment type="subcellular location">
    <subcellularLocation>
        <location evidence="1">Membrane</location>
        <topology evidence="1">Multi-pass membrane protein</topology>
    </subcellularLocation>
</comment>
<dbReference type="PRINTS" id="PR01433">
    <property type="entry name" value="POLYCYSTIN2"/>
</dbReference>
<dbReference type="AlphaFoldDB" id="A0A9W9YPC1"/>
<comment type="caution">
    <text evidence="8">The sequence shown here is derived from an EMBL/GenBank/DDBJ whole genome shotgun (WGS) entry which is preliminary data.</text>
</comment>
<feature type="transmembrane region" description="Helical" evidence="6">
    <location>
        <begin position="70"/>
        <end position="94"/>
    </location>
</feature>
<feature type="transmembrane region" description="Helical" evidence="6">
    <location>
        <begin position="32"/>
        <end position="50"/>
    </location>
</feature>
<keyword evidence="5 6" id="KW-0472">Membrane</keyword>
<evidence type="ECO:0000259" key="7">
    <source>
        <dbReference type="Pfam" id="PF08016"/>
    </source>
</evidence>
<evidence type="ECO:0000256" key="1">
    <source>
        <dbReference type="ARBA" id="ARBA00004141"/>
    </source>
</evidence>
<evidence type="ECO:0000313" key="8">
    <source>
        <dbReference type="EMBL" id="KAJ7360508.1"/>
    </source>
</evidence>
<dbReference type="GO" id="GO:0016020">
    <property type="term" value="C:membrane"/>
    <property type="evidence" value="ECO:0007669"/>
    <property type="project" value="UniProtKB-SubCell"/>
</dbReference>
<evidence type="ECO:0000256" key="3">
    <source>
        <dbReference type="ARBA" id="ARBA00022692"/>
    </source>
</evidence>
<dbReference type="Proteomes" id="UP001163046">
    <property type="component" value="Unassembled WGS sequence"/>
</dbReference>
<evidence type="ECO:0000256" key="6">
    <source>
        <dbReference type="SAM" id="Phobius"/>
    </source>
</evidence>
<name>A0A9W9YPC1_9CNID</name>
<keyword evidence="3 6" id="KW-0812">Transmembrane</keyword>
<gene>
    <name evidence="8" type="ORF">OS493_015610</name>
</gene>
<dbReference type="GO" id="GO:0005509">
    <property type="term" value="F:calcium ion binding"/>
    <property type="evidence" value="ECO:0007669"/>
    <property type="project" value="InterPro"/>
</dbReference>
<accession>A0A9W9YPC1</accession>
<sequence length="279" mass="32438">MVNINATIKDLSENPFVFVSFSLLLTWNEIDTYMIAFVVFLTTIKFLYLLRYNNHIRLLNKTFSNMRKEILLFMVQFMFWFLPFVLMAHIAFGAHLQDFISYPSAFQAMLNALLGASYFQDLQQVDRIIGPALFLSYSLLMELILLNMFVCIINEAFGSRETEIGNPETDPELVEFILKRLKGVLGVNLLSTTVTPEINEKWYVDDSSDEENDHRMISTKISFKVLDRKLESLQNKFRKVSVMEEEEDDILLEMILIRERKSPVLSSRSDVSETTETSF</sequence>
<dbReference type="InterPro" id="IPR051223">
    <property type="entry name" value="Polycystin"/>
</dbReference>
<evidence type="ECO:0000256" key="4">
    <source>
        <dbReference type="ARBA" id="ARBA00022989"/>
    </source>
</evidence>
<dbReference type="InterPro" id="IPR003915">
    <property type="entry name" value="PKD_2"/>
</dbReference>
<protein>
    <recommendedName>
        <fullName evidence="7">Polycystin cation channel PKD1/PKD2 domain-containing protein</fullName>
    </recommendedName>
</protein>
<evidence type="ECO:0000313" key="9">
    <source>
        <dbReference type="Proteomes" id="UP001163046"/>
    </source>
</evidence>
<feature type="transmembrane region" description="Helical" evidence="6">
    <location>
        <begin position="131"/>
        <end position="150"/>
    </location>
</feature>
<comment type="similarity">
    <text evidence="2">Belongs to the polycystin family.</text>
</comment>
<dbReference type="GO" id="GO:0050982">
    <property type="term" value="P:detection of mechanical stimulus"/>
    <property type="evidence" value="ECO:0007669"/>
    <property type="project" value="TreeGrafter"/>
</dbReference>
<dbReference type="Pfam" id="PF08016">
    <property type="entry name" value="PKD_channel"/>
    <property type="match status" value="1"/>
</dbReference>
<organism evidence="8 9">
    <name type="scientific">Desmophyllum pertusum</name>
    <dbReference type="NCBI Taxonomy" id="174260"/>
    <lineage>
        <taxon>Eukaryota</taxon>
        <taxon>Metazoa</taxon>
        <taxon>Cnidaria</taxon>
        <taxon>Anthozoa</taxon>
        <taxon>Hexacorallia</taxon>
        <taxon>Scleractinia</taxon>
        <taxon>Caryophylliina</taxon>
        <taxon>Caryophylliidae</taxon>
        <taxon>Desmophyllum</taxon>
    </lineage>
</organism>
<evidence type="ECO:0000256" key="5">
    <source>
        <dbReference type="ARBA" id="ARBA00023136"/>
    </source>
</evidence>
<evidence type="ECO:0000256" key="2">
    <source>
        <dbReference type="ARBA" id="ARBA00007200"/>
    </source>
</evidence>
<dbReference type="PANTHER" id="PTHR10877:SF150">
    <property type="entry name" value="REJ DOMAIN-CONTAINING PROTEIN"/>
    <property type="match status" value="1"/>
</dbReference>
<dbReference type="OrthoDB" id="444119at2759"/>
<dbReference type="GO" id="GO:0005262">
    <property type="term" value="F:calcium channel activity"/>
    <property type="evidence" value="ECO:0007669"/>
    <property type="project" value="TreeGrafter"/>
</dbReference>
<feature type="domain" description="Polycystin cation channel PKD1/PKD2" evidence="7">
    <location>
        <begin position="5"/>
        <end position="157"/>
    </location>
</feature>
<keyword evidence="4 6" id="KW-1133">Transmembrane helix</keyword>
<proteinExistence type="inferred from homology"/>
<dbReference type="InterPro" id="IPR013122">
    <property type="entry name" value="PKD1_2_channel"/>
</dbReference>
<dbReference type="PANTHER" id="PTHR10877">
    <property type="entry name" value="POLYCYSTIN FAMILY MEMBER"/>
    <property type="match status" value="1"/>
</dbReference>
<keyword evidence="9" id="KW-1185">Reference proteome</keyword>